<evidence type="ECO:0000256" key="5">
    <source>
        <dbReference type="ARBA" id="ARBA00023002"/>
    </source>
</evidence>
<evidence type="ECO:0000313" key="8">
    <source>
        <dbReference type="EMBL" id="EFE38607.1"/>
    </source>
</evidence>
<dbReference type="InterPro" id="IPR010300">
    <property type="entry name" value="CDO_1"/>
</dbReference>
<keyword evidence="5 7" id="KW-0560">Oxidoreductase</keyword>
<dbReference type="EC" id="1.13.11.20" evidence="2 7"/>
<evidence type="ECO:0000256" key="4">
    <source>
        <dbReference type="ARBA" id="ARBA00022964"/>
    </source>
</evidence>
<dbReference type="Gene3D" id="2.60.120.10">
    <property type="entry name" value="Jelly Rolls"/>
    <property type="match status" value="2"/>
</dbReference>
<evidence type="ECO:0000256" key="1">
    <source>
        <dbReference type="ARBA" id="ARBA00006622"/>
    </source>
</evidence>
<protein>
    <recommendedName>
        <fullName evidence="2 7">Cysteine dioxygenase</fullName>
        <ecNumber evidence="2 7">1.13.11.20</ecNumber>
    </recommendedName>
</protein>
<dbReference type="KEGG" id="tve:TRV_06715"/>
<name>D4DHQ8_TRIVH</name>
<keyword evidence="6 7" id="KW-0408">Iron</keyword>
<reference evidence="9" key="1">
    <citation type="journal article" date="2011" name="Genome Biol.">
        <title>Comparative and functional genomics provide insights into the pathogenicity of dermatophytic fungi.</title>
        <authorList>
            <person name="Burmester A."/>
            <person name="Shelest E."/>
            <person name="Gloeckner G."/>
            <person name="Heddergott C."/>
            <person name="Schindler S."/>
            <person name="Staib P."/>
            <person name="Heidel A."/>
            <person name="Felder M."/>
            <person name="Petzold A."/>
            <person name="Szafranski K."/>
            <person name="Feuermann M."/>
            <person name="Pedruzzi I."/>
            <person name="Priebe S."/>
            <person name="Groth M."/>
            <person name="Winkler R."/>
            <person name="Li W."/>
            <person name="Kniemeyer O."/>
            <person name="Schroeckh V."/>
            <person name="Hertweck C."/>
            <person name="Hube B."/>
            <person name="White T.C."/>
            <person name="Platzer M."/>
            <person name="Guthke R."/>
            <person name="Heitman J."/>
            <person name="Woestemeyer J."/>
            <person name="Zipfel P.F."/>
            <person name="Monod M."/>
            <person name="Brakhage A.A."/>
        </authorList>
    </citation>
    <scope>NUCLEOTIDE SEQUENCE [LARGE SCALE GENOMIC DNA]</scope>
    <source>
        <strain evidence="9">HKI 0517</strain>
    </source>
</reference>
<organism evidence="8 9">
    <name type="scientific">Trichophyton verrucosum (strain HKI 0517)</name>
    <dbReference type="NCBI Taxonomy" id="663202"/>
    <lineage>
        <taxon>Eukaryota</taxon>
        <taxon>Fungi</taxon>
        <taxon>Dikarya</taxon>
        <taxon>Ascomycota</taxon>
        <taxon>Pezizomycotina</taxon>
        <taxon>Eurotiomycetes</taxon>
        <taxon>Eurotiomycetidae</taxon>
        <taxon>Onygenales</taxon>
        <taxon>Arthrodermataceae</taxon>
        <taxon>Trichophyton</taxon>
    </lineage>
</organism>
<keyword evidence="4 7" id="KW-0223">Dioxygenase</keyword>
<evidence type="ECO:0000313" key="9">
    <source>
        <dbReference type="Proteomes" id="UP000008383"/>
    </source>
</evidence>
<evidence type="ECO:0000256" key="2">
    <source>
        <dbReference type="ARBA" id="ARBA00013133"/>
    </source>
</evidence>
<dbReference type="InterPro" id="IPR014710">
    <property type="entry name" value="RmlC-like_jellyroll"/>
</dbReference>
<keyword evidence="3 7" id="KW-0479">Metal-binding</keyword>
<dbReference type="GO" id="GO:0008198">
    <property type="term" value="F:ferrous iron binding"/>
    <property type="evidence" value="ECO:0007669"/>
    <property type="project" value="TreeGrafter"/>
</dbReference>
<dbReference type="HOGENOM" id="CLU_079443_4_1_1"/>
<sequence length="309" mass="35220">MPFIENQATTAEPIVPVDVKGKDAFHKLVDDLSAVLGPSSGLDSDDVDPMDIQKLMEGYVSNHEEWQRYALADESRAYTRNLVDEGNGKSNLESVVRREQEDHLANMAKLNAAHPRLEPGVLTLSFSLLSRWESKVERAKPKKKRDEEMEKRERAKEPTILHGSLKEHRYDWPEQDKINNGEACPLTVTKETTLRENEVAYMSDKVSLPLSCMCVCIRKRMLAWFAWLTLNIQLGLHKISNPDPNDFAISLHYEAYLFLLVLSVFADIRHPVYTPPNAAHFGCSLFDEKTGKSHHIKQCTFFSNRGLKL</sequence>
<comment type="catalytic activity">
    <reaction evidence="7">
        <text>L-cysteine + O2 = 3-sulfino-L-alanine + H(+)</text>
        <dbReference type="Rhea" id="RHEA:20441"/>
        <dbReference type="ChEBI" id="CHEBI:15378"/>
        <dbReference type="ChEBI" id="CHEBI:15379"/>
        <dbReference type="ChEBI" id="CHEBI:35235"/>
        <dbReference type="ChEBI" id="CHEBI:61085"/>
        <dbReference type="EC" id="1.13.11.20"/>
    </reaction>
</comment>
<dbReference type="Pfam" id="PF05995">
    <property type="entry name" value="CDO_I"/>
    <property type="match status" value="1"/>
</dbReference>
<dbReference type="OrthoDB" id="543511at2759"/>
<evidence type="ECO:0000256" key="7">
    <source>
        <dbReference type="RuleBase" id="RU366010"/>
    </source>
</evidence>
<comment type="caution">
    <text evidence="8">The sequence shown here is derived from an EMBL/GenBank/DDBJ whole genome shotgun (WGS) entry which is preliminary data.</text>
</comment>
<dbReference type="AlphaFoldDB" id="D4DHQ8"/>
<gene>
    <name evidence="8" type="ORF">TRV_06715</name>
</gene>
<proteinExistence type="inferred from homology"/>
<dbReference type="GO" id="GO:0019448">
    <property type="term" value="P:L-cysteine catabolic process"/>
    <property type="evidence" value="ECO:0007669"/>
    <property type="project" value="TreeGrafter"/>
</dbReference>
<dbReference type="Proteomes" id="UP000008383">
    <property type="component" value="Unassembled WGS sequence"/>
</dbReference>
<keyword evidence="9" id="KW-1185">Reference proteome</keyword>
<dbReference type="PANTHER" id="PTHR12918">
    <property type="entry name" value="CYSTEINE DIOXYGENASE"/>
    <property type="match status" value="1"/>
</dbReference>
<comment type="cofactor">
    <cofactor evidence="7">
        <name>Fe cation</name>
        <dbReference type="ChEBI" id="CHEBI:24875"/>
    </cofactor>
    <text evidence="7">Binds 1 Fe cation per subunit.</text>
</comment>
<dbReference type="GO" id="GO:0017172">
    <property type="term" value="F:cysteine dioxygenase activity"/>
    <property type="evidence" value="ECO:0007669"/>
    <property type="project" value="UniProtKB-UniRule"/>
</dbReference>
<dbReference type="PANTHER" id="PTHR12918:SF1">
    <property type="entry name" value="CYSTEINE DIOXYGENASE TYPE 1"/>
    <property type="match status" value="1"/>
</dbReference>
<dbReference type="EMBL" id="ACYE01000384">
    <property type="protein sequence ID" value="EFE38607.1"/>
    <property type="molecule type" value="Genomic_DNA"/>
</dbReference>
<dbReference type="SUPFAM" id="SSF51182">
    <property type="entry name" value="RmlC-like cupins"/>
    <property type="match status" value="2"/>
</dbReference>
<comment type="similarity">
    <text evidence="1 7">Belongs to the cysteine dioxygenase family.</text>
</comment>
<dbReference type="RefSeq" id="XP_003019252.1">
    <property type="nucleotide sequence ID" value="XM_003019206.1"/>
</dbReference>
<accession>D4DHQ8</accession>
<dbReference type="GeneID" id="9577500"/>
<evidence type="ECO:0000256" key="6">
    <source>
        <dbReference type="ARBA" id="ARBA00023004"/>
    </source>
</evidence>
<dbReference type="InterPro" id="IPR011051">
    <property type="entry name" value="RmlC_Cupin_sf"/>
</dbReference>
<evidence type="ECO:0000256" key="3">
    <source>
        <dbReference type="ARBA" id="ARBA00022723"/>
    </source>
</evidence>